<feature type="chain" id="PRO_5046506944" evidence="1">
    <location>
        <begin position="30"/>
        <end position="148"/>
    </location>
</feature>
<gene>
    <name evidence="2" type="ORF">LNV07_03465</name>
</gene>
<dbReference type="Pfam" id="PF09912">
    <property type="entry name" value="DUF2141"/>
    <property type="match status" value="1"/>
</dbReference>
<feature type="signal peptide" evidence="1">
    <location>
        <begin position="1"/>
        <end position="29"/>
    </location>
</feature>
<dbReference type="InterPro" id="IPR018673">
    <property type="entry name" value="DUF2141"/>
</dbReference>
<protein>
    <submittedName>
        <fullName evidence="2">DUF2141 domain-containing protein</fullName>
    </submittedName>
</protein>
<evidence type="ECO:0000313" key="2">
    <source>
        <dbReference type="EMBL" id="MCV2367154.1"/>
    </source>
</evidence>
<name>A0ABT2YA26_9BURK</name>
<dbReference type="EMBL" id="JAJIRN010000002">
    <property type="protein sequence ID" value="MCV2367154.1"/>
    <property type="molecule type" value="Genomic_DNA"/>
</dbReference>
<dbReference type="Proteomes" id="UP001209701">
    <property type="component" value="Unassembled WGS sequence"/>
</dbReference>
<sequence>MKTKQPSSAVRLTFLGLACAMAMAAPARAVEMEVEVGGLTQTEGRVMVGVFTDAGSWLKKAITGGSAEAIQQKDGKLLIKLQDLPEGSLALSVFHDVNGNGKLDSNAMGMPKEPYGFSNNAAGSFGPPKFEKAVFEVKPGSRIAVQLN</sequence>
<reference evidence="2 3" key="1">
    <citation type="submission" date="2021-11" db="EMBL/GenBank/DDBJ databases">
        <authorList>
            <person name="Liang Q."/>
            <person name="Mou H."/>
            <person name="Liu Z."/>
        </authorList>
    </citation>
    <scope>NUCLEOTIDE SEQUENCE [LARGE SCALE GENOMIC DNA]</scope>
    <source>
        <strain evidence="2 3">CHU3</strain>
    </source>
</reference>
<keyword evidence="1" id="KW-0732">Signal</keyword>
<keyword evidence="3" id="KW-1185">Reference proteome</keyword>
<evidence type="ECO:0000313" key="3">
    <source>
        <dbReference type="Proteomes" id="UP001209701"/>
    </source>
</evidence>
<evidence type="ECO:0000256" key="1">
    <source>
        <dbReference type="SAM" id="SignalP"/>
    </source>
</evidence>
<organism evidence="2 3">
    <name type="scientific">Roseateles oligotrophus</name>
    <dbReference type="NCBI Taxonomy" id="1769250"/>
    <lineage>
        <taxon>Bacteria</taxon>
        <taxon>Pseudomonadati</taxon>
        <taxon>Pseudomonadota</taxon>
        <taxon>Betaproteobacteria</taxon>
        <taxon>Burkholderiales</taxon>
        <taxon>Sphaerotilaceae</taxon>
        <taxon>Roseateles</taxon>
    </lineage>
</organism>
<dbReference type="RefSeq" id="WP_263569790.1">
    <property type="nucleotide sequence ID" value="NZ_JAJIRN010000002.1"/>
</dbReference>
<proteinExistence type="predicted"/>
<accession>A0ABT2YA26</accession>
<comment type="caution">
    <text evidence="2">The sequence shown here is derived from an EMBL/GenBank/DDBJ whole genome shotgun (WGS) entry which is preliminary data.</text>
</comment>